<dbReference type="Gene3D" id="3.10.580.10">
    <property type="entry name" value="CBS-domain"/>
    <property type="match status" value="1"/>
</dbReference>
<sequence length="247" mass="27799">MKKVILASLEGVDLVGDNADLFLSTFNRIEKELKRLLGNPSNMGFSEAVRRLSKRRDNVIGRNENDLLQLAQLRNAIVHDQVADDFVIAEPNDWAVARIKAIEESLLRPEKVLPRFGKKVTGFECNLPMIEIMKIINKKRFSQFPVYDSGKFIGLVTLRTIGFFFAQESLNGSVKLEGRIAEDLLRANGKQANFKFVSAETKVSEVEQMFQTEGILEAVLITKNGDSDGNLLGIIRPRDIYVQEGEQ</sequence>
<name>A0A1L8SY27_9ENTE</name>
<evidence type="ECO:0000313" key="3">
    <source>
        <dbReference type="Proteomes" id="UP000183700"/>
    </source>
</evidence>
<proteinExistence type="predicted"/>
<dbReference type="EMBL" id="JXKM01000002">
    <property type="protein sequence ID" value="OJG36940.1"/>
    <property type="molecule type" value="Genomic_DNA"/>
</dbReference>
<dbReference type="STRING" id="319970.RV00_GL001385"/>
<feature type="domain" description="CBS" evidence="1">
    <location>
        <begin position="119"/>
        <end position="166"/>
    </location>
</feature>
<dbReference type="InterPro" id="IPR000644">
    <property type="entry name" value="CBS_dom"/>
</dbReference>
<reference evidence="2 3" key="1">
    <citation type="submission" date="2014-12" db="EMBL/GenBank/DDBJ databases">
        <title>Draft genome sequences of 29 type strains of Enterococci.</title>
        <authorList>
            <person name="Zhong Z."/>
            <person name="Sun Z."/>
            <person name="Liu W."/>
            <person name="Zhang W."/>
            <person name="Zhang H."/>
        </authorList>
    </citation>
    <scope>NUCLEOTIDE SEQUENCE [LARGE SCALE GENOMIC DNA]</scope>
    <source>
        <strain evidence="2 3">DSM 22802</strain>
    </source>
</reference>
<evidence type="ECO:0000313" key="2">
    <source>
        <dbReference type="EMBL" id="OJG36940.1"/>
    </source>
</evidence>
<keyword evidence="3" id="KW-1185">Reference proteome</keyword>
<gene>
    <name evidence="2" type="ORF">RV00_GL001385</name>
</gene>
<dbReference type="AlphaFoldDB" id="A0A1L8SY27"/>
<dbReference type="Proteomes" id="UP000183700">
    <property type="component" value="Unassembled WGS sequence"/>
</dbReference>
<feature type="domain" description="CBS" evidence="1">
    <location>
        <begin position="193"/>
        <end position="245"/>
    </location>
</feature>
<dbReference type="Pfam" id="PF00571">
    <property type="entry name" value="CBS"/>
    <property type="match status" value="2"/>
</dbReference>
<organism evidence="2 3">
    <name type="scientific">Enterococcus devriesei</name>
    <dbReference type="NCBI Taxonomy" id="319970"/>
    <lineage>
        <taxon>Bacteria</taxon>
        <taxon>Bacillati</taxon>
        <taxon>Bacillota</taxon>
        <taxon>Bacilli</taxon>
        <taxon>Lactobacillales</taxon>
        <taxon>Enterococcaceae</taxon>
        <taxon>Enterococcus</taxon>
    </lineage>
</organism>
<dbReference type="InterPro" id="IPR046342">
    <property type="entry name" value="CBS_dom_sf"/>
</dbReference>
<dbReference type="SUPFAM" id="SSF54631">
    <property type="entry name" value="CBS-domain pair"/>
    <property type="match status" value="1"/>
</dbReference>
<dbReference type="SMART" id="SM00116">
    <property type="entry name" value="CBS"/>
    <property type="match status" value="2"/>
</dbReference>
<evidence type="ECO:0000259" key="1">
    <source>
        <dbReference type="SMART" id="SM00116"/>
    </source>
</evidence>
<accession>A0A1L8SY27</accession>
<protein>
    <recommendedName>
        <fullName evidence="1">CBS domain-containing protein</fullName>
    </recommendedName>
</protein>
<comment type="caution">
    <text evidence="2">The sequence shown here is derived from an EMBL/GenBank/DDBJ whole genome shotgun (WGS) entry which is preliminary data.</text>
</comment>